<dbReference type="AlphaFoldDB" id="A0A9D4WE69"/>
<evidence type="ECO:0000313" key="2">
    <source>
        <dbReference type="EMBL" id="KAI5399859.1"/>
    </source>
</evidence>
<feature type="compositionally biased region" description="Polar residues" evidence="1">
    <location>
        <begin position="302"/>
        <end position="314"/>
    </location>
</feature>
<sequence length="412" mass="45147">MLPESLMGASSLGGHYAGVHVKVIPNVMGIGFRKLFGESLPHYGLPEQSHSPTPGSYYAGRASELPAYNSFIEDHRQATRDVFAHEQITFLTYSLSKYSFCARSIQVAKKYVPFATQLYKGKRICMSQLILLGLYESLALDVADMTLRVRALNNTCPGSSDNDAFIRNLNFISISHYDGIPCLSCPKKVSSFFCQSPHGNHEFDVEGKEKASTPPPPLSNVGACTIEANTVPLKVVMDLGGASIGRKRSNLGDVILLEEDTEDNVLQLQYRKRLRGHLFGPTPTMNETTNSLSQLEKEHTHSSNPGSYYAGSSSGVCASTQNTSKVSEVENPFEVFRRIFENSEVLSPNIPASPIDNYNEHFGQLESKLAGIDLLQVVRDNPIVLFEIQGLLNPSKLDVPGSIGDIVLALEC</sequence>
<keyword evidence="3" id="KW-1185">Reference proteome</keyword>
<feature type="region of interest" description="Disordered" evidence="1">
    <location>
        <begin position="279"/>
        <end position="314"/>
    </location>
</feature>
<feature type="compositionally biased region" description="Polar residues" evidence="1">
    <location>
        <begin position="283"/>
        <end position="294"/>
    </location>
</feature>
<dbReference type="Gramene" id="Psat06G0497700-T1">
    <property type="protein sequence ID" value="KAI5399859.1"/>
    <property type="gene ID" value="KIW84_064977"/>
</dbReference>
<dbReference type="Proteomes" id="UP001058974">
    <property type="component" value="Chromosome 6"/>
</dbReference>
<evidence type="ECO:0000313" key="3">
    <source>
        <dbReference type="Proteomes" id="UP001058974"/>
    </source>
</evidence>
<dbReference type="EMBL" id="JAMSHJ010000006">
    <property type="protein sequence ID" value="KAI5399859.1"/>
    <property type="molecule type" value="Genomic_DNA"/>
</dbReference>
<evidence type="ECO:0000256" key="1">
    <source>
        <dbReference type="SAM" id="MobiDB-lite"/>
    </source>
</evidence>
<accession>A0A9D4WE69</accession>
<comment type="caution">
    <text evidence="2">The sequence shown here is derived from an EMBL/GenBank/DDBJ whole genome shotgun (WGS) entry which is preliminary data.</text>
</comment>
<gene>
    <name evidence="2" type="ORF">KIW84_064977</name>
</gene>
<proteinExistence type="predicted"/>
<name>A0A9D4WE69_PEA</name>
<organism evidence="2 3">
    <name type="scientific">Pisum sativum</name>
    <name type="common">Garden pea</name>
    <name type="synonym">Lathyrus oleraceus</name>
    <dbReference type="NCBI Taxonomy" id="3888"/>
    <lineage>
        <taxon>Eukaryota</taxon>
        <taxon>Viridiplantae</taxon>
        <taxon>Streptophyta</taxon>
        <taxon>Embryophyta</taxon>
        <taxon>Tracheophyta</taxon>
        <taxon>Spermatophyta</taxon>
        <taxon>Magnoliopsida</taxon>
        <taxon>eudicotyledons</taxon>
        <taxon>Gunneridae</taxon>
        <taxon>Pentapetalae</taxon>
        <taxon>rosids</taxon>
        <taxon>fabids</taxon>
        <taxon>Fabales</taxon>
        <taxon>Fabaceae</taxon>
        <taxon>Papilionoideae</taxon>
        <taxon>50 kb inversion clade</taxon>
        <taxon>NPAAA clade</taxon>
        <taxon>Hologalegina</taxon>
        <taxon>IRL clade</taxon>
        <taxon>Fabeae</taxon>
        <taxon>Lathyrus</taxon>
    </lineage>
</organism>
<reference evidence="2 3" key="1">
    <citation type="journal article" date="2022" name="Nat. Genet.">
        <title>Improved pea reference genome and pan-genome highlight genomic features and evolutionary characteristics.</title>
        <authorList>
            <person name="Yang T."/>
            <person name="Liu R."/>
            <person name="Luo Y."/>
            <person name="Hu S."/>
            <person name="Wang D."/>
            <person name="Wang C."/>
            <person name="Pandey M.K."/>
            <person name="Ge S."/>
            <person name="Xu Q."/>
            <person name="Li N."/>
            <person name="Li G."/>
            <person name="Huang Y."/>
            <person name="Saxena R.K."/>
            <person name="Ji Y."/>
            <person name="Li M."/>
            <person name="Yan X."/>
            <person name="He Y."/>
            <person name="Liu Y."/>
            <person name="Wang X."/>
            <person name="Xiang C."/>
            <person name="Varshney R.K."/>
            <person name="Ding H."/>
            <person name="Gao S."/>
            <person name="Zong X."/>
        </authorList>
    </citation>
    <scope>NUCLEOTIDE SEQUENCE [LARGE SCALE GENOMIC DNA]</scope>
    <source>
        <strain evidence="2 3">cv. Zhongwan 6</strain>
    </source>
</reference>
<protein>
    <submittedName>
        <fullName evidence="2">Uncharacterized protein</fullName>
    </submittedName>
</protein>